<sequence length="326" mass="34552">MLALAQPPERTRRAFSSGGWRTTSSPAGTAHQGLRMTDFLQLFFSGMATGAIYSLAALGFTLLWQASGTINFAQGEFVMLPAFMMLGFMSIGAPLAVSFAMTVVLAVFLLGWVFKRGLVDPLFKFGMMPIVVATIGLSIAMRNGLRAGYSAEAHPFPSLFADKLFNIAGVTITLADVGTFAVALILVFVVQAFMTKTVTGRAMQAVAQNTESASVLGINVPRMIFYAFAINAVLAVAAALLVTPTYLAKFDMGESLGNKAFFAAIIGGFNNSRGALLGGLIVGVCENLAAAYISPAYKDAVALVIFMVVILFKPQGLLGKKVERKV</sequence>
<dbReference type="AlphaFoldDB" id="C9YFY4"/>
<reference evidence="11" key="1">
    <citation type="journal article" date="2010" name="Nature">
        <title>The Dynamic genome of Hydra.</title>
        <authorList>
            <person name="Chapman J.A."/>
            <person name="Kirkness E.F."/>
            <person name="Simakov O."/>
            <person name="Hampson S.E."/>
            <person name="Mitros T."/>
            <person name="Weinmaier T."/>
            <person name="Rattei T."/>
            <person name="Balasubramanian P.G."/>
            <person name="Borman J."/>
            <person name="Busam D."/>
            <person name="Disbennett K."/>
            <person name="Pfannkoch C."/>
            <person name="Sumin N."/>
            <person name="Sutton G."/>
            <person name="Viswanathan L."/>
            <person name="Walenz B."/>
            <person name="Goodstein D.M."/>
            <person name="Hellsten U."/>
            <person name="Kawashima T."/>
            <person name="Prochnik S.E."/>
            <person name="Putnam N.H."/>
            <person name="Shu S."/>
            <person name="Blumberg B."/>
            <person name="Dana C.E."/>
            <person name="Gee L."/>
            <person name="Kibler D.F."/>
            <person name="Law L."/>
            <person name="Lindgens D."/>
            <person name="Martinez D.E."/>
            <person name="Peng J."/>
            <person name="Wigge P.A."/>
            <person name="Bertulat B."/>
            <person name="Guder C."/>
            <person name="Nakamura Y."/>
            <person name="Ozbek S."/>
            <person name="Watanabe H."/>
            <person name="Khalturin K."/>
            <person name="Hemmrich G."/>
            <person name="Franke A."/>
            <person name="Augustin R."/>
            <person name="Fraune S."/>
            <person name="Hayakawa E."/>
            <person name="Hayakawa S."/>
            <person name="Hirose M."/>
            <person name="Hwang J."/>
            <person name="Ikeo K."/>
            <person name="Nishimiya-Fujisawa C."/>
            <person name="Ogura A."/>
            <person name="Takahashi T."/>
            <person name="Steinmetz P.R."/>
            <person name="Zhang X."/>
            <person name="Aufschnaiter R."/>
            <person name="Eder M.K."/>
            <person name="Gorny A.K."/>
            <person name="Salvenmoser W."/>
            <person name="Heimberg A.M."/>
            <person name="Wheeler B.M."/>
            <person name="Peterson K.J."/>
            <person name="Boettger A."/>
            <person name="Tischler P."/>
            <person name="Wolf A."/>
            <person name="Gojobori T."/>
            <person name="Remington K.A."/>
            <person name="Strausberg R.L."/>
            <person name="Venter J."/>
            <person name="Technau U."/>
            <person name="Hobmayer B."/>
            <person name="Bosch T.C."/>
            <person name="Holstein T.W."/>
            <person name="Fujisawa T."/>
            <person name="Bode H.R."/>
            <person name="David C.N."/>
            <person name="Rokhsar D.S."/>
            <person name="Steele R.E."/>
        </authorList>
    </citation>
    <scope>NUCLEOTIDE SEQUENCE</scope>
</reference>
<name>C9YFY4_CURXX</name>
<accession>C9YFY4</accession>
<feature type="transmembrane region" description="Helical" evidence="10">
    <location>
        <begin position="85"/>
        <end position="114"/>
    </location>
</feature>
<dbReference type="PANTHER" id="PTHR11795:SF450">
    <property type="entry name" value="ABC TRANSPORTER PERMEASE PROTEIN"/>
    <property type="match status" value="1"/>
</dbReference>
<feature type="transmembrane region" description="Helical" evidence="10">
    <location>
        <begin position="260"/>
        <end position="283"/>
    </location>
</feature>
<feature type="region of interest" description="Disordered" evidence="9">
    <location>
        <begin position="1"/>
        <end position="29"/>
    </location>
</feature>
<dbReference type="InterPro" id="IPR001851">
    <property type="entry name" value="ABC_transp_permease"/>
</dbReference>
<feature type="transmembrane region" description="Helical" evidence="10">
    <location>
        <begin position="165"/>
        <end position="194"/>
    </location>
</feature>
<evidence type="ECO:0000256" key="3">
    <source>
        <dbReference type="ARBA" id="ARBA00022475"/>
    </source>
</evidence>
<evidence type="ECO:0000256" key="5">
    <source>
        <dbReference type="ARBA" id="ARBA00022970"/>
    </source>
</evidence>
<dbReference type="PANTHER" id="PTHR11795">
    <property type="entry name" value="BRANCHED-CHAIN AMINO ACID TRANSPORT SYSTEM PERMEASE PROTEIN LIVH"/>
    <property type="match status" value="1"/>
</dbReference>
<dbReference type="CDD" id="cd06582">
    <property type="entry name" value="TM_PBP1_LivH_like"/>
    <property type="match status" value="1"/>
</dbReference>
<dbReference type="GO" id="GO:0006865">
    <property type="term" value="P:amino acid transport"/>
    <property type="evidence" value="ECO:0007669"/>
    <property type="project" value="UniProtKB-KW"/>
</dbReference>
<proteinExistence type="inferred from homology"/>
<keyword evidence="7 10" id="KW-0472">Membrane</keyword>
<feature type="transmembrane region" description="Helical" evidence="10">
    <location>
        <begin position="224"/>
        <end position="248"/>
    </location>
</feature>
<comment type="similarity">
    <text evidence="8">Belongs to the binding-protein-dependent transport system permease family. LivHM subfamily.</text>
</comment>
<keyword evidence="5" id="KW-0029">Amino-acid transport</keyword>
<comment type="subcellular location">
    <subcellularLocation>
        <location evidence="1">Cell membrane</location>
        <topology evidence="1">Multi-pass membrane protein</topology>
    </subcellularLocation>
</comment>
<keyword evidence="3" id="KW-1003">Cell membrane</keyword>
<evidence type="ECO:0000313" key="11">
    <source>
        <dbReference type="EMBL" id="CBA32999.1"/>
    </source>
</evidence>
<evidence type="ECO:0000256" key="1">
    <source>
        <dbReference type="ARBA" id="ARBA00004651"/>
    </source>
</evidence>
<evidence type="ECO:0000256" key="7">
    <source>
        <dbReference type="ARBA" id="ARBA00023136"/>
    </source>
</evidence>
<organism evidence="11">
    <name type="scientific">Curvibacter symbiont subsp. Hydra magnipapillata</name>
    <dbReference type="NCBI Taxonomy" id="667019"/>
    <lineage>
        <taxon>Bacteria</taxon>
        <taxon>Pseudomonadati</taxon>
        <taxon>Pseudomonadota</taxon>
        <taxon>Betaproteobacteria</taxon>
        <taxon>Burkholderiales</taxon>
        <taxon>Comamonadaceae</taxon>
        <taxon>Curvibacter</taxon>
    </lineage>
</organism>
<dbReference type="Pfam" id="PF02653">
    <property type="entry name" value="BPD_transp_2"/>
    <property type="match status" value="1"/>
</dbReference>
<dbReference type="GO" id="GO:0022857">
    <property type="term" value="F:transmembrane transporter activity"/>
    <property type="evidence" value="ECO:0007669"/>
    <property type="project" value="InterPro"/>
</dbReference>
<keyword evidence="6 10" id="KW-1133">Transmembrane helix</keyword>
<dbReference type="InterPro" id="IPR052157">
    <property type="entry name" value="BCAA_transport_permease"/>
</dbReference>
<evidence type="ECO:0000256" key="2">
    <source>
        <dbReference type="ARBA" id="ARBA00022448"/>
    </source>
</evidence>
<gene>
    <name evidence="11" type="ORF">Csp_B16840</name>
</gene>
<dbReference type="GO" id="GO:0005886">
    <property type="term" value="C:plasma membrane"/>
    <property type="evidence" value="ECO:0007669"/>
    <property type="project" value="UniProtKB-SubCell"/>
</dbReference>
<dbReference type="EMBL" id="FN543108">
    <property type="protein sequence ID" value="CBA32999.1"/>
    <property type="molecule type" value="Genomic_DNA"/>
</dbReference>
<feature type="transmembrane region" description="Helical" evidence="10">
    <location>
        <begin position="42"/>
        <end position="64"/>
    </location>
</feature>
<feature type="transmembrane region" description="Helical" evidence="10">
    <location>
        <begin position="126"/>
        <end position="145"/>
    </location>
</feature>
<feature type="transmembrane region" description="Helical" evidence="10">
    <location>
        <begin position="289"/>
        <end position="312"/>
    </location>
</feature>
<evidence type="ECO:0000256" key="8">
    <source>
        <dbReference type="ARBA" id="ARBA00037998"/>
    </source>
</evidence>
<keyword evidence="4 10" id="KW-0812">Transmembrane</keyword>
<evidence type="ECO:0000256" key="6">
    <source>
        <dbReference type="ARBA" id="ARBA00022989"/>
    </source>
</evidence>
<protein>
    <submittedName>
        <fullName evidence="11">Uncharacterized protein</fullName>
    </submittedName>
</protein>
<evidence type="ECO:0000256" key="4">
    <source>
        <dbReference type="ARBA" id="ARBA00022692"/>
    </source>
</evidence>
<evidence type="ECO:0000256" key="10">
    <source>
        <dbReference type="SAM" id="Phobius"/>
    </source>
</evidence>
<evidence type="ECO:0000256" key="9">
    <source>
        <dbReference type="SAM" id="MobiDB-lite"/>
    </source>
</evidence>
<keyword evidence="2" id="KW-0813">Transport</keyword>